<dbReference type="NCBIfam" id="TIGR01907">
    <property type="entry name" value="casE_Cse3"/>
    <property type="match status" value="1"/>
</dbReference>
<sequence>MYLSKFHLDICNVMMRKCLADCQIMHRSVQRLFHCSREESGALYRIDTQRLNIYIWSKIAPDITDIPEGMELLGVKNLQGMEEALQPGRCFRFDILAAPTKKVPRREGNSQRRFLRTPAERMDWLRRKGEQYGFAILCVQEGKKDIATGKHDDAHGGRMKDQAVLFQGLLKITQRDLFCKCWRNGLGPGKAYGRGMLLLKAAQV</sequence>
<protein>
    <submittedName>
        <fullName evidence="1">CRISPR-associated protein, Cse3 family</fullName>
    </submittedName>
</protein>
<dbReference type="Gene3D" id="3.30.70.1200">
    <property type="entry name" value="Crispr-associated protein, domain 1"/>
    <property type="match status" value="1"/>
</dbReference>
<dbReference type="EMBL" id="FOQK01000005">
    <property type="protein sequence ID" value="SFH81327.1"/>
    <property type="molecule type" value="Genomic_DNA"/>
</dbReference>
<dbReference type="InterPro" id="IPR010179">
    <property type="entry name" value="CRISPR-assoc_prot_Cse3"/>
</dbReference>
<dbReference type="CDD" id="cd09727">
    <property type="entry name" value="Cas6_I-E"/>
    <property type="match status" value="1"/>
</dbReference>
<dbReference type="SUPFAM" id="SSF117987">
    <property type="entry name" value="CRISPR-associated protein"/>
    <property type="match status" value="2"/>
</dbReference>
<organism evidence="1 2">
    <name type="scientific">Selenomonas ruminantium</name>
    <dbReference type="NCBI Taxonomy" id="971"/>
    <lineage>
        <taxon>Bacteria</taxon>
        <taxon>Bacillati</taxon>
        <taxon>Bacillota</taxon>
        <taxon>Negativicutes</taxon>
        <taxon>Selenomonadales</taxon>
        <taxon>Selenomonadaceae</taxon>
        <taxon>Selenomonas</taxon>
    </lineage>
</organism>
<gene>
    <name evidence="1" type="ORF">SAMN04487861_10574</name>
</gene>
<dbReference type="RefSeq" id="WP_075442519.1">
    <property type="nucleotide sequence ID" value="NZ_FOQK01000005.1"/>
</dbReference>
<dbReference type="SMART" id="SM01101">
    <property type="entry name" value="CRISPR_assoc"/>
    <property type="match status" value="1"/>
</dbReference>
<dbReference type="AlphaFoldDB" id="A0A1I3D3Q6"/>
<accession>A0A1I3D3Q6</accession>
<evidence type="ECO:0000313" key="2">
    <source>
        <dbReference type="Proteomes" id="UP000183639"/>
    </source>
</evidence>
<dbReference type="OrthoDB" id="9795689at2"/>
<evidence type="ECO:0000313" key="1">
    <source>
        <dbReference type="EMBL" id="SFH81327.1"/>
    </source>
</evidence>
<reference evidence="1 2" key="1">
    <citation type="submission" date="2016-10" db="EMBL/GenBank/DDBJ databases">
        <authorList>
            <person name="de Groot N.N."/>
        </authorList>
    </citation>
    <scope>NUCLEOTIDE SEQUENCE [LARGE SCALE GENOMIC DNA]</scope>
    <source>
        <strain evidence="1 2">Z108</strain>
    </source>
</reference>
<dbReference type="Proteomes" id="UP000183639">
    <property type="component" value="Unassembled WGS sequence"/>
</dbReference>
<proteinExistence type="predicted"/>
<dbReference type="Pfam" id="PF08798">
    <property type="entry name" value="CRISPR_assoc"/>
    <property type="match status" value="1"/>
</dbReference>
<name>A0A1I3D3Q6_SELRU</name>
<dbReference type="Gene3D" id="3.30.70.1210">
    <property type="entry name" value="Crispr-associated protein, domain 2"/>
    <property type="match status" value="1"/>
</dbReference>